<name>A0ABT8RU41_9FLAO</name>
<comment type="caution">
    <text evidence="1">The sequence shown here is derived from an EMBL/GenBank/DDBJ whole genome shotgun (WGS) entry which is preliminary data.</text>
</comment>
<keyword evidence="2" id="KW-1185">Reference proteome</keyword>
<reference evidence="1" key="1">
    <citation type="journal article" date="2014" name="Int. J. Syst. Evol. Microbiol.">
        <title>Complete genome of a new Firmicutes species belonging to the dominant human colonic microbiota ('Ruminococcus bicirculans') reveals two chromosomes and a selective capacity to utilize plant glucans.</title>
        <authorList>
            <consortium name="NISC Comparative Sequencing Program"/>
            <person name="Wegmann U."/>
            <person name="Louis P."/>
            <person name="Goesmann A."/>
            <person name="Henrissat B."/>
            <person name="Duncan S.H."/>
            <person name="Flint H.J."/>
        </authorList>
    </citation>
    <scope>NUCLEOTIDE SEQUENCE</scope>
    <source>
        <strain evidence="1">CECT 8869</strain>
    </source>
</reference>
<evidence type="ECO:0000313" key="2">
    <source>
        <dbReference type="Proteomes" id="UP001168579"/>
    </source>
</evidence>
<proteinExistence type="predicted"/>
<dbReference type="RefSeq" id="WP_304436693.1">
    <property type="nucleotide sequence ID" value="NZ_JAUKUC010000001.1"/>
</dbReference>
<protein>
    <submittedName>
        <fullName evidence="1">Uncharacterized protein</fullName>
    </submittedName>
</protein>
<organism evidence="1 2">
    <name type="scientific">Maribacter confluentis</name>
    <dbReference type="NCBI Taxonomy" id="1656093"/>
    <lineage>
        <taxon>Bacteria</taxon>
        <taxon>Pseudomonadati</taxon>
        <taxon>Bacteroidota</taxon>
        <taxon>Flavobacteriia</taxon>
        <taxon>Flavobacteriales</taxon>
        <taxon>Flavobacteriaceae</taxon>
        <taxon>Maribacter</taxon>
    </lineage>
</organism>
<dbReference type="Proteomes" id="UP001168579">
    <property type="component" value="Unassembled WGS sequence"/>
</dbReference>
<gene>
    <name evidence="1" type="ORF">Q2T41_14730</name>
</gene>
<accession>A0ABT8RU41</accession>
<reference evidence="1" key="2">
    <citation type="submission" date="2023-06" db="EMBL/GenBank/DDBJ databases">
        <authorList>
            <person name="Lucena T."/>
            <person name="Sun Q."/>
        </authorList>
    </citation>
    <scope>NUCLEOTIDE SEQUENCE</scope>
    <source>
        <strain evidence="1">CECT 8869</strain>
    </source>
</reference>
<evidence type="ECO:0000313" key="1">
    <source>
        <dbReference type="EMBL" id="MDO1513914.1"/>
    </source>
</evidence>
<sequence>MYTSLIDRTIYILWRDIVFTFPAGNITWLTDNIYISELSYAEYFID</sequence>
<dbReference type="EMBL" id="JAUKUC010000001">
    <property type="protein sequence ID" value="MDO1513914.1"/>
    <property type="molecule type" value="Genomic_DNA"/>
</dbReference>